<gene>
    <name evidence="1" type="ORF">ACFQL7_26735</name>
</gene>
<dbReference type="AlphaFoldDB" id="A0ABD5YXM8"/>
<reference evidence="1 2" key="1">
    <citation type="journal article" date="2019" name="Int. J. Syst. Evol. Microbiol.">
        <title>The Global Catalogue of Microorganisms (GCM) 10K type strain sequencing project: providing services to taxonomists for standard genome sequencing and annotation.</title>
        <authorList>
            <consortium name="The Broad Institute Genomics Platform"/>
            <consortium name="The Broad Institute Genome Sequencing Center for Infectious Disease"/>
            <person name="Wu L."/>
            <person name="Ma J."/>
        </authorList>
    </citation>
    <scope>NUCLEOTIDE SEQUENCE [LARGE SCALE GENOMIC DNA]</scope>
    <source>
        <strain evidence="1 2">RDMS1</strain>
    </source>
</reference>
<evidence type="ECO:0000313" key="1">
    <source>
        <dbReference type="EMBL" id="MFC7193016.1"/>
    </source>
</evidence>
<protein>
    <submittedName>
        <fullName evidence="1">Uncharacterized protein</fullName>
    </submittedName>
</protein>
<name>A0ABD5YXM8_9EURY</name>
<dbReference type="Proteomes" id="UP001596417">
    <property type="component" value="Unassembled WGS sequence"/>
</dbReference>
<dbReference type="EMBL" id="JBHTAX010000006">
    <property type="protein sequence ID" value="MFC7193016.1"/>
    <property type="molecule type" value="Genomic_DNA"/>
</dbReference>
<keyword evidence="2" id="KW-1185">Reference proteome</keyword>
<accession>A0ABD5YXM8</accession>
<comment type="caution">
    <text evidence="1">The sequence shown here is derived from an EMBL/GenBank/DDBJ whole genome shotgun (WGS) entry which is preliminary data.</text>
</comment>
<sequence>MGRVRPHFEGGEHVVFQQEGKFKVFEQRYHLGSCRIQEVAY</sequence>
<proteinExistence type="predicted"/>
<evidence type="ECO:0000313" key="2">
    <source>
        <dbReference type="Proteomes" id="UP001596417"/>
    </source>
</evidence>
<organism evidence="1 2">
    <name type="scientific">Halocatena marina</name>
    <dbReference type="NCBI Taxonomy" id="2934937"/>
    <lineage>
        <taxon>Archaea</taxon>
        <taxon>Methanobacteriati</taxon>
        <taxon>Methanobacteriota</taxon>
        <taxon>Stenosarchaea group</taxon>
        <taxon>Halobacteria</taxon>
        <taxon>Halobacteriales</taxon>
        <taxon>Natronomonadaceae</taxon>
        <taxon>Halocatena</taxon>
    </lineage>
</organism>